<dbReference type="RefSeq" id="WP_126421671.1">
    <property type="nucleotide sequence ID" value="NZ_AP018827.1"/>
</dbReference>
<proteinExistence type="inferred from homology"/>
<keyword evidence="3" id="KW-0963">Cytoplasm</keyword>
<dbReference type="InterPro" id="IPR000032">
    <property type="entry name" value="HPr-like"/>
</dbReference>
<dbReference type="Pfam" id="PF00381">
    <property type="entry name" value="PTS-HPr"/>
    <property type="match status" value="1"/>
</dbReference>
<dbReference type="GO" id="GO:0005737">
    <property type="term" value="C:cytoplasm"/>
    <property type="evidence" value="ECO:0007669"/>
    <property type="project" value="UniProtKB-SubCell"/>
</dbReference>
<dbReference type="AlphaFoldDB" id="A0A3G9G7C9"/>
<dbReference type="OrthoDB" id="9798965at2"/>
<evidence type="ECO:0000259" key="5">
    <source>
        <dbReference type="PROSITE" id="PS51350"/>
    </source>
</evidence>
<evidence type="ECO:0000313" key="6">
    <source>
        <dbReference type="EMBL" id="BBF80954.1"/>
    </source>
</evidence>
<dbReference type="PANTHER" id="PTHR33705:SF2">
    <property type="entry name" value="PHOSPHOCARRIER PROTEIN NPR"/>
    <property type="match status" value="1"/>
</dbReference>
<evidence type="ECO:0000313" key="7">
    <source>
        <dbReference type="Proteomes" id="UP000278756"/>
    </source>
</evidence>
<accession>A0A3G9G7C9</accession>
<dbReference type="EMBL" id="AP018827">
    <property type="protein sequence ID" value="BBF80954.1"/>
    <property type="molecule type" value="Genomic_DNA"/>
</dbReference>
<gene>
    <name evidence="6" type="ORF">EM6_1548</name>
</gene>
<dbReference type="PROSITE" id="PS51350">
    <property type="entry name" value="PTS_HPR_DOM"/>
    <property type="match status" value="1"/>
</dbReference>
<evidence type="ECO:0000256" key="4">
    <source>
        <dbReference type="ARBA" id="ARBA00022683"/>
    </source>
</evidence>
<dbReference type="Gene3D" id="3.30.1340.10">
    <property type="entry name" value="HPr-like"/>
    <property type="match status" value="1"/>
</dbReference>
<organism evidence="6 7">
    <name type="scientific">Asticcacaulis excentricus</name>
    <dbReference type="NCBI Taxonomy" id="78587"/>
    <lineage>
        <taxon>Bacteria</taxon>
        <taxon>Pseudomonadati</taxon>
        <taxon>Pseudomonadota</taxon>
        <taxon>Alphaproteobacteria</taxon>
        <taxon>Caulobacterales</taxon>
        <taxon>Caulobacteraceae</taxon>
        <taxon>Asticcacaulis</taxon>
    </lineage>
</organism>
<comment type="subcellular location">
    <subcellularLocation>
        <location evidence="1">Cytoplasm</location>
    </subcellularLocation>
</comment>
<dbReference type="InterPro" id="IPR035895">
    <property type="entry name" value="HPr-like_sf"/>
</dbReference>
<dbReference type="SUPFAM" id="SSF55594">
    <property type="entry name" value="HPr-like"/>
    <property type="match status" value="1"/>
</dbReference>
<evidence type="ECO:0000256" key="3">
    <source>
        <dbReference type="ARBA" id="ARBA00022490"/>
    </source>
</evidence>
<dbReference type="InterPro" id="IPR001020">
    <property type="entry name" value="PTS_HPr_His_P_site"/>
</dbReference>
<evidence type="ECO:0000256" key="2">
    <source>
        <dbReference type="ARBA" id="ARBA00010736"/>
    </source>
</evidence>
<protein>
    <submittedName>
        <fullName evidence="6">Phosphocarrier protein</fullName>
    </submittedName>
</protein>
<feature type="domain" description="HPr" evidence="5">
    <location>
        <begin position="6"/>
        <end position="93"/>
    </location>
</feature>
<dbReference type="PROSITE" id="PS00369">
    <property type="entry name" value="PTS_HPR_HIS"/>
    <property type="match status" value="1"/>
</dbReference>
<comment type="similarity">
    <text evidence="2">Belongs to the HPr family.</text>
</comment>
<dbReference type="InterPro" id="IPR050399">
    <property type="entry name" value="HPr"/>
</dbReference>
<dbReference type="PRINTS" id="PR00107">
    <property type="entry name" value="PHOSPHOCPHPR"/>
</dbReference>
<dbReference type="NCBIfam" id="TIGR01003">
    <property type="entry name" value="PTS_HPr_family"/>
    <property type="match status" value="1"/>
</dbReference>
<dbReference type="GO" id="GO:0009401">
    <property type="term" value="P:phosphoenolpyruvate-dependent sugar phosphotransferase system"/>
    <property type="evidence" value="ECO:0007669"/>
    <property type="project" value="UniProtKB-KW"/>
</dbReference>
<sequence>MSDTTPITARVEIVNDKGLHARASAKFVKTAAQFDAQIYVLKDESRVDAQSIMGLLMLAASKGTFIDIEAEGEQAQAAVQALVALVSDRFGEES</sequence>
<reference evidence="7" key="2">
    <citation type="journal article" date="2017" name="Plant Physiol. Biochem.">
        <title>Differential oxidative and antioxidative response of duckweed Lemna minor toward plant growth promoting/inhibiting bacteria.</title>
        <authorList>
            <person name="Ishizawa H."/>
            <person name="Kuroda M."/>
            <person name="Morikawa M."/>
            <person name="Ike M."/>
        </authorList>
    </citation>
    <scope>NUCLEOTIDE SEQUENCE [LARGE SCALE GENOMIC DNA]</scope>
    <source>
        <strain evidence="7">M6</strain>
    </source>
</reference>
<dbReference type="CDD" id="cd00367">
    <property type="entry name" value="PTS-HPr_like"/>
    <property type="match status" value="1"/>
</dbReference>
<dbReference type="Proteomes" id="UP000278756">
    <property type="component" value="Chromosome 1"/>
</dbReference>
<reference evidence="7" key="1">
    <citation type="journal article" date="2017" name="Biotechnol. Biofuels">
        <title>Evaluation of environmental bacterial communities as a factor affecting the growth of duckweed Lemna minor.</title>
        <authorList>
            <person name="Ishizawa H."/>
            <person name="Kuroda M."/>
            <person name="Morikawa M."/>
            <person name="Ike M."/>
        </authorList>
    </citation>
    <scope>NUCLEOTIDE SEQUENCE [LARGE SCALE GENOMIC DNA]</scope>
    <source>
        <strain evidence="7">M6</strain>
    </source>
</reference>
<dbReference type="PANTHER" id="PTHR33705">
    <property type="entry name" value="PHOSPHOCARRIER PROTEIN HPR"/>
    <property type="match status" value="1"/>
</dbReference>
<evidence type="ECO:0000256" key="1">
    <source>
        <dbReference type="ARBA" id="ARBA00004496"/>
    </source>
</evidence>
<keyword evidence="4" id="KW-0598">Phosphotransferase system</keyword>
<name>A0A3G9G7C9_9CAUL</name>